<feature type="chain" id="PRO_5045335901" evidence="2">
    <location>
        <begin position="20"/>
        <end position="90"/>
    </location>
</feature>
<gene>
    <name evidence="3" type="ORF">ABGN05_26935</name>
</gene>
<proteinExistence type="predicted"/>
<accession>A0ABV3STN8</accession>
<feature type="signal peptide" evidence="2">
    <location>
        <begin position="1"/>
        <end position="19"/>
    </location>
</feature>
<dbReference type="RefSeq" id="WP_367957136.1">
    <property type="nucleotide sequence ID" value="NZ_JBDPGJ010000008.1"/>
</dbReference>
<keyword evidence="2" id="KW-0732">Signal</keyword>
<keyword evidence="4" id="KW-1185">Reference proteome</keyword>
<dbReference type="Proteomes" id="UP001556692">
    <property type="component" value="Unassembled WGS sequence"/>
</dbReference>
<organism evidence="3 4">
    <name type="scientific">Aquibium pacificus</name>
    <dbReference type="NCBI Taxonomy" id="3153579"/>
    <lineage>
        <taxon>Bacteria</taxon>
        <taxon>Pseudomonadati</taxon>
        <taxon>Pseudomonadota</taxon>
        <taxon>Alphaproteobacteria</taxon>
        <taxon>Hyphomicrobiales</taxon>
        <taxon>Phyllobacteriaceae</taxon>
        <taxon>Aquibium</taxon>
    </lineage>
</organism>
<feature type="region of interest" description="Disordered" evidence="1">
    <location>
        <begin position="29"/>
        <end position="61"/>
    </location>
</feature>
<comment type="caution">
    <text evidence="3">The sequence shown here is derived from an EMBL/GenBank/DDBJ whole genome shotgun (WGS) entry which is preliminary data.</text>
</comment>
<evidence type="ECO:0000256" key="1">
    <source>
        <dbReference type="SAM" id="MobiDB-lite"/>
    </source>
</evidence>
<protein>
    <submittedName>
        <fullName evidence="3">Uncharacterized protein</fullName>
    </submittedName>
</protein>
<sequence length="90" mass="9310">MRKILALILLPLSCATAFADDQKAADDDALPGVTTGSIAPLASQPLAEPGDALPAGSEPGSIRVGNWDIRISGSVSYEIGFGDRDGSRER</sequence>
<name>A0ABV3STN8_9HYPH</name>
<evidence type="ECO:0000313" key="3">
    <source>
        <dbReference type="EMBL" id="MEX0409284.1"/>
    </source>
</evidence>
<evidence type="ECO:0000313" key="4">
    <source>
        <dbReference type="Proteomes" id="UP001556692"/>
    </source>
</evidence>
<evidence type="ECO:0000256" key="2">
    <source>
        <dbReference type="SAM" id="SignalP"/>
    </source>
</evidence>
<dbReference type="EMBL" id="JBDPGJ010000008">
    <property type="protein sequence ID" value="MEX0409284.1"/>
    <property type="molecule type" value="Genomic_DNA"/>
</dbReference>
<reference evidence="3 4" key="1">
    <citation type="submission" date="2024-05" db="EMBL/GenBank/DDBJ databases">
        <authorList>
            <person name="Jiang F."/>
        </authorList>
    </citation>
    <scope>NUCLEOTIDE SEQUENCE [LARGE SCALE GENOMIC DNA]</scope>
    <source>
        <strain evidence="3 4">LZ166</strain>
    </source>
</reference>